<feature type="domain" description="Glucose-methanol-choline oxidoreductase N-terminal" evidence="12">
    <location>
        <begin position="314"/>
        <end position="328"/>
    </location>
</feature>
<dbReference type="GO" id="GO:0050660">
    <property type="term" value="F:flavin adenine dinucleotide binding"/>
    <property type="evidence" value="ECO:0007669"/>
    <property type="project" value="InterPro"/>
</dbReference>
<dbReference type="EMBL" id="KI925458">
    <property type="protein sequence ID" value="ETW81400.1"/>
    <property type="molecule type" value="Genomic_DNA"/>
</dbReference>
<dbReference type="Proteomes" id="UP000030671">
    <property type="component" value="Unassembled WGS sequence"/>
</dbReference>
<dbReference type="InterPro" id="IPR036188">
    <property type="entry name" value="FAD/NAD-bd_sf"/>
</dbReference>
<dbReference type="PANTHER" id="PTHR11552:SF201">
    <property type="entry name" value="GLUCOSE-METHANOL-CHOLINE OXIDOREDUCTASE N-TERMINAL DOMAIN-CONTAINING PROTEIN"/>
    <property type="match status" value="1"/>
</dbReference>
<dbReference type="SUPFAM" id="SSF54373">
    <property type="entry name" value="FAD-linked reductases, C-terminal domain"/>
    <property type="match status" value="1"/>
</dbReference>
<dbReference type="RefSeq" id="XP_009546050.1">
    <property type="nucleotide sequence ID" value="XM_009547755.1"/>
</dbReference>
<evidence type="ECO:0000313" key="13">
    <source>
        <dbReference type="EMBL" id="ETW81400.1"/>
    </source>
</evidence>
<feature type="active site" description="Proton acceptor" evidence="7">
    <location>
        <position position="609"/>
    </location>
</feature>
<dbReference type="eggNOG" id="KOG1238">
    <property type="taxonomic scope" value="Eukaryota"/>
</dbReference>
<sequence length="635" mass="67415">MPGLAALRFLSALALVVAEAYDVRALDCQPTASDARAFALIPFDYIVIGGGNGGLALAARLSEDSNIQVGVIEAGGLNLSEPVINIPVDAGGTIGNAEYDWGFSTIPQPAANGRSISTPRGKMLGGTTGMNFMIWCPASQPEYDAWDAFEPGWNWNALLPYMKKSYTVFPNQTDPFPGYPAATSADLAFEGSGGPVQASLNVYYSDPIPTFVDTLNQFGIVPNTDPDNGTTAGVHNSKLSIDRTKGVRSYSAPAYYCPASSRRNLHVLTHAQATRVVLAKSSKGVTATGVEFLAGSSGAKLVAKALREVILSAGTYQTPQLLELSGIGNATLLKSLHITPVLDLPQVGENLQDHLYTPVQFQLKPGIQTLDELRINATFAEEAAARYAANGTGMLAASDATIIFSNFPRLNTGTSDGAAMLRAFDAAVAASGRLTPMQEVQYRIQRQWVAQGEVPQIEFLMFNKGTIEVAVNASYITLFAGIMHPLSRGSVHINSSQPTAPPVNSPNYLSKNYDLVAMMQGVKFARKLASTTPFSDLLVQDRITPAGTSDSDLTSWTKNAIGSGWHPIGTASLAARHLGGVVDSNLRVYGTTNVRVVDASVIPLQLGAHIQSTVYAIAEKAADLIKSERGHGQIP</sequence>
<dbReference type="InterPro" id="IPR000172">
    <property type="entry name" value="GMC_OxRdtase_N"/>
</dbReference>
<dbReference type="PANTHER" id="PTHR11552">
    <property type="entry name" value="GLUCOSE-METHANOL-CHOLINE GMC OXIDOREDUCTASE"/>
    <property type="match status" value="1"/>
</dbReference>
<evidence type="ECO:0000256" key="8">
    <source>
        <dbReference type="PIRSR" id="PIRSR000137-2"/>
    </source>
</evidence>
<proteinExistence type="inferred from homology"/>
<evidence type="ECO:0000256" key="9">
    <source>
        <dbReference type="RuleBase" id="RU003968"/>
    </source>
</evidence>
<organism evidence="13 14">
    <name type="scientific">Heterobasidion irregulare (strain TC 32-1)</name>
    <dbReference type="NCBI Taxonomy" id="747525"/>
    <lineage>
        <taxon>Eukaryota</taxon>
        <taxon>Fungi</taxon>
        <taxon>Dikarya</taxon>
        <taxon>Basidiomycota</taxon>
        <taxon>Agaricomycotina</taxon>
        <taxon>Agaricomycetes</taxon>
        <taxon>Russulales</taxon>
        <taxon>Bondarzewiaceae</taxon>
        <taxon>Heterobasidion</taxon>
        <taxon>Heterobasidion annosum species complex</taxon>
    </lineage>
</organism>
<protein>
    <submittedName>
        <fullName evidence="13">GMC oxidoreductase 13</fullName>
    </submittedName>
</protein>
<comment type="similarity">
    <text evidence="2 9">Belongs to the GMC oxidoreductase family.</text>
</comment>
<evidence type="ECO:0000313" key="14">
    <source>
        <dbReference type="Proteomes" id="UP000030671"/>
    </source>
</evidence>
<evidence type="ECO:0000256" key="10">
    <source>
        <dbReference type="SAM" id="SignalP"/>
    </source>
</evidence>
<feature type="binding site" evidence="8">
    <location>
        <position position="127"/>
    </location>
    <ligand>
        <name>FAD</name>
        <dbReference type="ChEBI" id="CHEBI:57692"/>
    </ligand>
</feature>
<dbReference type="InterPro" id="IPR007867">
    <property type="entry name" value="GMC_OxRtase_C"/>
</dbReference>
<dbReference type="GO" id="GO:0016614">
    <property type="term" value="F:oxidoreductase activity, acting on CH-OH group of donors"/>
    <property type="evidence" value="ECO:0007669"/>
    <property type="project" value="InterPro"/>
</dbReference>
<evidence type="ECO:0000256" key="6">
    <source>
        <dbReference type="ARBA" id="ARBA00023002"/>
    </source>
</evidence>
<keyword evidence="5 8" id="KW-0274">FAD</keyword>
<evidence type="ECO:0000259" key="12">
    <source>
        <dbReference type="PROSITE" id="PS00624"/>
    </source>
</evidence>
<keyword evidence="4 10" id="KW-0732">Signal</keyword>
<keyword evidence="3 9" id="KW-0285">Flavoprotein</keyword>
<evidence type="ECO:0000259" key="11">
    <source>
        <dbReference type="PROSITE" id="PS00623"/>
    </source>
</evidence>
<dbReference type="KEGG" id="hir:HETIRDRAFT_439879"/>
<dbReference type="InParanoid" id="W4K7R9"/>
<evidence type="ECO:0000256" key="5">
    <source>
        <dbReference type="ARBA" id="ARBA00022827"/>
    </source>
</evidence>
<reference evidence="13 14" key="1">
    <citation type="journal article" date="2012" name="New Phytol.">
        <title>Insight into trade-off between wood decay and parasitism from the genome of a fungal forest pathogen.</title>
        <authorList>
            <person name="Olson A."/>
            <person name="Aerts A."/>
            <person name="Asiegbu F."/>
            <person name="Belbahri L."/>
            <person name="Bouzid O."/>
            <person name="Broberg A."/>
            <person name="Canback B."/>
            <person name="Coutinho P.M."/>
            <person name="Cullen D."/>
            <person name="Dalman K."/>
            <person name="Deflorio G."/>
            <person name="van Diepen L.T."/>
            <person name="Dunand C."/>
            <person name="Duplessis S."/>
            <person name="Durling M."/>
            <person name="Gonthier P."/>
            <person name="Grimwood J."/>
            <person name="Fossdal C.G."/>
            <person name="Hansson D."/>
            <person name="Henrissat B."/>
            <person name="Hietala A."/>
            <person name="Himmelstrand K."/>
            <person name="Hoffmeister D."/>
            <person name="Hogberg N."/>
            <person name="James T.Y."/>
            <person name="Karlsson M."/>
            <person name="Kohler A."/>
            <person name="Kues U."/>
            <person name="Lee Y.H."/>
            <person name="Lin Y.C."/>
            <person name="Lind M."/>
            <person name="Lindquist E."/>
            <person name="Lombard V."/>
            <person name="Lucas S."/>
            <person name="Lunden K."/>
            <person name="Morin E."/>
            <person name="Murat C."/>
            <person name="Park J."/>
            <person name="Raffaello T."/>
            <person name="Rouze P."/>
            <person name="Salamov A."/>
            <person name="Schmutz J."/>
            <person name="Solheim H."/>
            <person name="Stahlberg J."/>
            <person name="Velez H."/>
            <person name="de Vries R.P."/>
            <person name="Wiebenga A."/>
            <person name="Woodward S."/>
            <person name="Yakovlev I."/>
            <person name="Garbelotto M."/>
            <person name="Martin F."/>
            <person name="Grigoriev I.V."/>
            <person name="Stenlid J."/>
        </authorList>
    </citation>
    <scope>NUCLEOTIDE SEQUENCE [LARGE SCALE GENOMIC DNA]</scope>
    <source>
        <strain evidence="13 14">TC 32-1</strain>
    </source>
</reference>
<name>W4K7R9_HETIT</name>
<comment type="cofactor">
    <cofactor evidence="1 8">
        <name>FAD</name>
        <dbReference type="ChEBI" id="CHEBI:57692"/>
    </cofactor>
</comment>
<dbReference type="PIRSF" id="PIRSF000137">
    <property type="entry name" value="Alcohol_oxidase"/>
    <property type="match status" value="1"/>
</dbReference>
<dbReference type="GeneID" id="20675200"/>
<feature type="domain" description="Glucose-methanol-choline oxidoreductase N-terminal" evidence="11">
    <location>
        <begin position="121"/>
        <end position="144"/>
    </location>
</feature>
<feature type="binding site" evidence="8">
    <location>
        <begin position="565"/>
        <end position="566"/>
    </location>
    <ligand>
        <name>FAD</name>
        <dbReference type="ChEBI" id="CHEBI:57692"/>
    </ligand>
</feature>
<gene>
    <name evidence="13" type="primary">gor13</name>
    <name evidence="13" type="ORF">HETIRDRAFT_439879</name>
</gene>
<dbReference type="OrthoDB" id="269227at2759"/>
<dbReference type="Pfam" id="PF05199">
    <property type="entry name" value="GMC_oxred_C"/>
    <property type="match status" value="1"/>
</dbReference>
<evidence type="ECO:0000256" key="7">
    <source>
        <dbReference type="PIRSR" id="PIRSR000137-1"/>
    </source>
</evidence>
<dbReference type="AlphaFoldDB" id="W4K7R9"/>
<dbReference type="HOGENOM" id="CLU_002865_6_0_1"/>
<evidence type="ECO:0000256" key="1">
    <source>
        <dbReference type="ARBA" id="ARBA00001974"/>
    </source>
</evidence>
<dbReference type="Gene3D" id="3.30.560.10">
    <property type="entry name" value="Glucose Oxidase, domain 3"/>
    <property type="match status" value="1"/>
</dbReference>
<feature type="active site" description="Proton donor" evidence="7">
    <location>
        <position position="566"/>
    </location>
</feature>
<dbReference type="SUPFAM" id="SSF51905">
    <property type="entry name" value="FAD/NAD(P)-binding domain"/>
    <property type="match status" value="1"/>
</dbReference>
<dbReference type="PROSITE" id="PS00624">
    <property type="entry name" value="GMC_OXRED_2"/>
    <property type="match status" value="1"/>
</dbReference>
<feature type="signal peptide" evidence="10">
    <location>
        <begin position="1"/>
        <end position="25"/>
    </location>
</feature>
<evidence type="ECO:0000256" key="3">
    <source>
        <dbReference type="ARBA" id="ARBA00022630"/>
    </source>
</evidence>
<keyword evidence="14" id="KW-1185">Reference proteome</keyword>
<dbReference type="InterPro" id="IPR012132">
    <property type="entry name" value="GMC_OxRdtase"/>
</dbReference>
<evidence type="ECO:0000256" key="2">
    <source>
        <dbReference type="ARBA" id="ARBA00010790"/>
    </source>
</evidence>
<dbReference type="PROSITE" id="PS00623">
    <property type="entry name" value="GMC_OXRED_1"/>
    <property type="match status" value="1"/>
</dbReference>
<dbReference type="Gene3D" id="3.50.50.60">
    <property type="entry name" value="FAD/NAD(P)-binding domain"/>
    <property type="match status" value="1"/>
</dbReference>
<evidence type="ECO:0000256" key="4">
    <source>
        <dbReference type="ARBA" id="ARBA00022729"/>
    </source>
</evidence>
<dbReference type="Pfam" id="PF00732">
    <property type="entry name" value="GMC_oxred_N"/>
    <property type="match status" value="1"/>
</dbReference>
<keyword evidence="6" id="KW-0560">Oxidoreductase</keyword>
<accession>W4K7R9</accession>
<feature type="chain" id="PRO_5004844060" evidence="10">
    <location>
        <begin position="26"/>
        <end position="635"/>
    </location>
</feature>